<dbReference type="GO" id="GO:0015934">
    <property type="term" value="C:large ribosomal subunit"/>
    <property type="evidence" value="ECO:0007669"/>
    <property type="project" value="InterPro"/>
</dbReference>
<dbReference type="Proteomes" id="UP000616143">
    <property type="component" value="Unassembled WGS sequence"/>
</dbReference>
<keyword evidence="8 11" id="KW-0689">Ribosomal protein</keyword>
<proteinExistence type="inferred from homology"/>
<dbReference type="SUPFAM" id="SSF56808">
    <property type="entry name" value="Ribosomal protein L1"/>
    <property type="match status" value="1"/>
</dbReference>
<dbReference type="PANTHER" id="PTHR36427:SF3">
    <property type="entry name" value="LARGE RIBOSOMAL SUBUNIT PROTEIN UL1M"/>
    <property type="match status" value="1"/>
</dbReference>
<evidence type="ECO:0000256" key="6">
    <source>
        <dbReference type="ARBA" id="ARBA00022845"/>
    </source>
</evidence>
<keyword evidence="5 11" id="KW-0699">rRNA-binding</keyword>
<dbReference type="FunFam" id="3.40.50.790:FF:000005">
    <property type="entry name" value="50S ribosomal protein L1"/>
    <property type="match status" value="1"/>
</dbReference>
<evidence type="ECO:0000256" key="8">
    <source>
        <dbReference type="ARBA" id="ARBA00022980"/>
    </source>
</evidence>
<keyword evidence="9 11" id="KW-0687">Ribonucleoprotein</keyword>
<keyword evidence="6 11" id="KW-0810">Translation regulation</keyword>
<dbReference type="GO" id="GO:0006412">
    <property type="term" value="P:translation"/>
    <property type="evidence" value="ECO:0007669"/>
    <property type="project" value="UniProtKB-UniRule"/>
</dbReference>
<evidence type="ECO:0000313" key="13">
    <source>
        <dbReference type="EMBL" id="BBD72559.1"/>
    </source>
</evidence>
<comment type="subunit">
    <text evidence="2 11">Part of the 50S ribosomal subunit.</text>
</comment>
<accession>A0A348B307</accession>
<keyword evidence="3 11" id="KW-0678">Repressor</keyword>
<name>A0A348B307_9CREN</name>
<evidence type="ECO:0000256" key="12">
    <source>
        <dbReference type="RuleBase" id="RU000659"/>
    </source>
</evidence>
<sequence>MIVTQEKLAEALSEALSEGLNPKRNFTQAVDVIVVFKDVNMKVGDVKLRETVFLPNRPSVERRVLVVPNFEQLENAKKAQPAVVMSKDELQKLQGNKRAVKKLASQNQWFLISQDNMALAGRVLGPALGPRGKFPVPMPNNLDPVEVISNYKRATLLRTKDQPHVQAFIGTVDLGPDKLAANALAVLNVVESKLKSQSNVKAIYVKTTMGKPVRVK</sequence>
<keyword evidence="4 11" id="KW-0820">tRNA-binding</keyword>
<dbReference type="KEGG" id="sacd:HS1genome_0948"/>
<evidence type="ECO:0000256" key="9">
    <source>
        <dbReference type="ARBA" id="ARBA00023274"/>
    </source>
</evidence>
<dbReference type="EMBL" id="BMQS01000007">
    <property type="protein sequence ID" value="GGT93661.1"/>
    <property type="molecule type" value="Genomic_DNA"/>
</dbReference>
<dbReference type="OrthoDB" id="10382at2157"/>
<comment type="similarity">
    <text evidence="1 11 12">Belongs to the universal ribosomal protein uL1 family.</text>
</comment>
<keyword evidence="15" id="KW-1185">Reference proteome</keyword>
<dbReference type="GO" id="GO:0003735">
    <property type="term" value="F:structural constituent of ribosome"/>
    <property type="evidence" value="ECO:0007669"/>
    <property type="project" value="InterPro"/>
</dbReference>
<reference evidence="14" key="4">
    <citation type="submission" date="2020-09" db="EMBL/GenBank/DDBJ databases">
        <authorList>
            <person name="Sun Q."/>
            <person name="Ohkuma M."/>
        </authorList>
    </citation>
    <scope>NUCLEOTIDE SEQUENCE</scope>
    <source>
        <strain evidence="14">JCM 31740</strain>
    </source>
</reference>
<dbReference type="InterPro" id="IPR016095">
    <property type="entry name" value="Ribosomal_uL1_3-a/b-sand"/>
</dbReference>
<reference evidence="15" key="2">
    <citation type="submission" date="2018-04" db="EMBL/GenBank/DDBJ databases">
        <title>Complete genome sequence of Sulfodiicoccus acidiphilus strain HS-1.</title>
        <authorList>
            <person name="Sakai H.D."/>
            <person name="Kurosawa N."/>
        </authorList>
    </citation>
    <scope>NUCLEOTIDE SEQUENCE [LARGE SCALE GENOMIC DNA]</scope>
    <source>
        <strain evidence="15">HS-1</strain>
    </source>
</reference>
<dbReference type="CDD" id="cd00403">
    <property type="entry name" value="Ribosomal_L1"/>
    <property type="match status" value="1"/>
</dbReference>
<reference evidence="13" key="3">
    <citation type="journal article" date="2019" name="BMC Res. Notes">
        <title>Complete genome sequence of the Sulfodiicoccus acidiphilus strain HS-1T, the first crenarchaeon that lacks polB3, isolated from an acidic hot spring in Ohwaku-dani, Hakone, Japan.</title>
        <authorList>
            <person name="Sakai H.D."/>
            <person name="Kurosawa N."/>
        </authorList>
    </citation>
    <scope>NUCLEOTIDE SEQUENCE</scope>
    <source>
        <strain evidence="13">HS-1</strain>
    </source>
</reference>
<dbReference type="PIRSF" id="PIRSF002155">
    <property type="entry name" value="Ribosomal_L1"/>
    <property type="match status" value="1"/>
</dbReference>
<dbReference type="Pfam" id="PF00687">
    <property type="entry name" value="Ribosomal_L1"/>
    <property type="match status" value="1"/>
</dbReference>
<dbReference type="InterPro" id="IPR028364">
    <property type="entry name" value="Ribosomal_uL1/biogenesis"/>
</dbReference>
<comment type="function">
    <text evidence="10">Probably involved in E site tRNA release. Binds directly to 23S rRNA.</text>
</comment>
<protein>
    <recommendedName>
        <fullName evidence="11">Large ribosomal subunit protein uL1</fullName>
    </recommendedName>
</protein>
<dbReference type="InterPro" id="IPR023674">
    <property type="entry name" value="Ribosomal_uL1-like"/>
</dbReference>
<evidence type="ECO:0000256" key="5">
    <source>
        <dbReference type="ARBA" id="ARBA00022730"/>
    </source>
</evidence>
<evidence type="ECO:0000256" key="7">
    <source>
        <dbReference type="ARBA" id="ARBA00022884"/>
    </source>
</evidence>
<evidence type="ECO:0000256" key="2">
    <source>
        <dbReference type="ARBA" id="ARBA00011838"/>
    </source>
</evidence>
<comment type="function">
    <text evidence="11">Protein L1 is also a translational repressor protein, it controls the translation of its operon by binding to its mRNA.</text>
</comment>
<evidence type="ECO:0000313" key="14">
    <source>
        <dbReference type="EMBL" id="GGT93661.1"/>
    </source>
</evidence>
<dbReference type="InterPro" id="IPR002143">
    <property type="entry name" value="Ribosomal_uL1"/>
</dbReference>
<gene>
    <name evidence="11" type="primary">rpl1</name>
    <name evidence="14" type="ORF">GCM10007116_09230</name>
    <name evidence="13" type="ORF">HS1genome_0948</name>
</gene>
<evidence type="ECO:0000256" key="3">
    <source>
        <dbReference type="ARBA" id="ARBA00022491"/>
    </source>
</evidence>
<dbReference type="GO" id="GO:0000049">
    <property type="term" value="F:tRNA binding"/>
    <property type="evidence" value="ECO:0007669"/>
    <property type="project" value="UniProtKB-KW"/>
</dbReference>
<evidence type="ECO:0000256" key="4">
    <source>
        <dbReference type="ARBA" id="ARBA00022555"/>
    </source>
</evidence>
<dbReference type="PROSITE" id="PS01199">
    <property type="entry name" value="RIBOSOMAL_L1"/>
    <property type="match status" value="1"/>
</dbReference>
<keyword evidence="7 11" id="KW-0694">RNA-binding</keyword>
<dbReference type="NCBIfam" id="NF003244">
    <property type="entry name" value="PRK04203.1"/>
    <property type="match status" value="1"/>
</dbReference>
<dbReference type="EMBL" id="AP018553">
    <property type="protein sequence ID" value="BBD72559.1"/>
    <property type="molecule type" value="Genomic_DNA"/>
</dbReference>
<evidence type="ECO:0000256" key="10">
    <source>
        <dbReference type="ARBA" id="ARBA00045545"/>
    </source>
</evidence>
<comment type="function">
    <text evidence="11">Binds directly to 23S rRNA. Probably involved in E site tRNA release.</text>
</comment>
<evidence type="ECO:0000256" key="11">
    <source>
        <dbReference type="HAMAP-Rule" id="MF_01318"/>
    </source>
</evidence>
<dbReference type="PANTHER" id="PTHR36427">
    <property type="entry name" value="54S RIBOSOMAL PROTEIN L1, MITOCHONDRIAL"/>
    <property type="match status" value="1"/>
</dbReference>
<dbReference type="HAMAP" id="MF_01318_A">
    <property type="entry name" value="Ribosomal_uL1_A"/>
    <property type="match status" value="1"/>
</dbReference>
<dbReference type="InterPro" id="IPR023669">
    <property type="entry name" value="Ribosomal_uL1_arc"/>
</dbReference>
<dbReference type="InterPro" id="IPR023673">
    <property type="entry name" value="Ribosomal_uL1_CS"/>
</dbReference>
<organism evidence="13 15">
    <name type="scientific">Sulfodiicoccus acidiphilus</name>
    <dbReference type="NCBI Taxonomy" id="1670455"/>
    <lineage>
        <taxon>Archaea</taxon>
        <taxon>Thermoproteota</taxon>
        <taxon>Thermoprotei</taxon>
        <taxon>Sulfolobales</taxon>
        <taxon>Sulfolobaceae</taxon>
        <taxon>Sulfodiicoccus</taxon>
    </lineage>
</organism>
<dbReference type="Gene3D" id="3.40.50.790">
    <property type="match status" value="1"/>
</dbReference>
<dbReference type="GeneID" id="38666453"/>
<dbReference type="RefSeq" id="WP_126449843.1">
    <property type="nucleotide sequence ID" value="NZ_AP018553.1"/>
</dbReference>
<dbReference type="GO" id="GO:0006417">
    <property type="term" value="P:regulation of translation"/>
    <property type="evidence" value="ECO:0007669"/>
    <property type="project" value="UniProtKB-KW"/>
</dbReference>
<dbReference type="AlphaFoldDB" id="A0A348B307"/>
<reference evidence="14" key="1">
    <citation type="journal article" date="2014" name="Int. J. Syst. Evol. Microbiol.">
        <title>Complete genome sequence of Corynebacterium casei LMG S-19264T (=DSM 44701T), isolated from a smear-ripened cheese.</title>
        <authorList>
            <consortium name="US DOE Joint Genome Institute (JGI-PGF)"/>
            <person name="Walter F."/>
            <person name="Albersmeier A."/>
            <person name="Kalinowski J."/>
            <person name="Ruckert C."/>
        </authorList>
    </citation>
    <scope>NUCLEOTIDE SEQUENCE</scope>
    <source>
        <strain evidence="14">JCM 31740</strain>
    </source>
</reference>
<evidence type="ECO:0000313" key="15">
    <source>
        <dbReference type="Proteomes" id="UP000276741"/>
    </source>
</evidence>
<dbReference type="GO" id="GO:0019843">
    <property type="term" value="F:rRNA binding"/>
    <property type="evidence" value="ECO:0007669"/>
    <property type="project" value="UniProtKB-UniRule"/>
</dbReference>
<dbReference type="Proteomes" id="UP000276741">
    <property type="component" value="Chromosome"/>
</dbReference>
<evidence type="ECO:0000256" key="1">
    <source>
        <dbReference type="ARBA" id="ARBA00010531"/>
    </source>
</evidence>
<dbReference type="Gene3D" id="3.30.190.20">
    <property type="match status" value="1"/>
</dbReference>